<organism evidence="2 3">
    <name type="scientific">Filobasidium floriforme</name>
    <dbReference type="NCBI Taxonomy" id="5210"/>
    <lineage>
        <taxon>Eukaryota</taxon>
        <taxon>Fungi</taxon>
        <taxon>Dikarya</taxon>
        <taxon>Basidiomycota</taxon>
        <taxon>Agaricomycotina</taxon>
        <taxon>Tremellomycetes</taxon>
        <taxon>Filobasidiales</taxon>
        <taxon>Filobasidiaceae</taxon>
        <taxon>Filobasidium</taxon>
    </lineage>
</organism>
<evidence type="ECO:0000313" key="3">
    <source>
        <dbReference type="Proteomes" id="UP000812966"/>
    </source>
</evidence>
<gene>
    <name evidence="2" type="ORF">FFLO_00377</name>
</gene>
<reference evidence="2" key="1">
    <citation type="submission" date="2020-04" db="EMBL/GenBank/DDBJ databases">
        <title>Analysis of mating type loci in Filobasidium floriforme.</title>
        <authorList>
            <person name="Nowrousian M."/>
        </authorList>
    </citation>
    <scope>NUCLEOTIDE SEQUENCE</scope>
    <source>
        <strain evidence="2">CBS 6242</strain>
    </source>
</reference>
<dbReference type="AlphaFoldDB" id="A0A8K0NTG9"/>
<sequence>MNVGLAQNFPMMFNGGVKAYYRREATGINTVVSSMKAVIQNSKNKSFKKKNGKIFKALEAVMRENEELMRRAITQPGEIPDEDELVDAAQVLADKDKEEEDEGERFERLLREGFMGLCVKQCSKSKLRVGYLLKKTLSSTTAHDSDYLGQCEIPDLPEEVEPELDRILSMPPSPVLEDGLIQEDSEPGSYSEEDARQLKMAHIHLESTIPCMQEEVQQSVNLAPNEIPPQSQLLDDDTDEIMSDIIVESLAVDRDLDHDLISEDSSSLASRFSDMSEDVWSFPESPIDGVQAITYDQHSSAASLPLGSPPRSLTTISTPVTASFSNEWRLSDGTGHERSSISHHETPIRPYDGDDGNVRDYDEEEVYDF</sequence>
<feature type="region of interest" description="Disordered" evidence="1">
    <location>
        <begin position="327"/>
        <end position="369"/>
    </location>
</feature>
<feature type="compositionally biased region" description="Basic and acidic residues" evidence="1">
    <location>
        <begin position="334"/>
        <end position="347"/>
    </location>
</feature>
<comment type="caution">
    <text evidence="2">The sequence shown here is derived from an EMBL/GenBank/DDBJ whole genome shotgun (WGS) entry which is preliminary data.</text>
</comment>
<evidence type="ECO:0000256" key="1">
    <source>
        <dbReference type="SAM" id="MobiDB-lite"/>
    </source>
</evidence>
<evidence type="ECO:0000313" key="2">
    <source>
        <dbReference type="EMBL" id="KAG7575387.1"/>
    </source>
</evidence>
<proteinExistence type="predicted"/>
<keyword evidence="3" id="KW-1185">Reference proteome</keyword>
<dbReference type="EMBL" id="JABELV010000004">
    <property type="protein sequence ID" value="KAG7575387.1"/>
    <property type="molecule type" value="Genomic_DNA"/>
</dbReference>
<protein>
    <submittedName>
        <fullName evidence="2">Uncharacterized protein</fullName>
    </submittedName>
</protein>
<dbReference type="Proteomes" id="UP000812966">
    <property type="component" value="Unassembled WGS sequence"/>
</dbReference>
<accession>A0A8K0NTG9</accession>
<name>A0A8K0NTG9_9TREE</name>